<sequence>RSLLLRIGINMFSFFFPNYRNLKKKQLVPLDFFGYEILPPSQFYVTPFDQTQSSRKNKKLLKFVV</sequence>
<accession>A0A0V0HF06</accession>
<organism evidence="1">
    <name type="scientific">Solanum chacoense</name>
    <name type="common">Chaco potato</name>
    <dbReference type="NCBI Taxonomy" id="4108"/>
    <lineage>
        <taxon>Eukaryota</taxon>
        <taxon>Viridiplantae</taxon>
        <taxon>Streptophyta</taxon>
        <taxon>Embryophyta</taxon>
        <taxon>Tracheophyta</taxon>
        <taxon>Spermatophyta</taxon>
        <taxon>Magnoliopsida</taxon>
        <taxon>eudicotyledons</taxon>
        <taxon>Gunneridae</taxon>
        <taxon>Pentapetalae</taxon>
        <taxon>asterids</taxon>
        <taxon>lamiids</taxon>
        <taxon>Solanales</taxon>
        <taxon>Solanaceae</taxon>
        <taxon>Solanoideae</taxon>
        <taxon>Solaneae</taxon>
        <taxon>Solanum</taxon>
    </lineage>
</organism>
<reference evidence="1" key="1">
    <citation type="submission" date="2015-12" db="EMBL/GenBank/DDBJ databases">
        <title>Gene expression during late stages of embryo sac development: a critical building block for successful pollen-pistil interactions.</title>
        <authorList>
            <person name="Liu Y."/>
            <person name="Joly V."/>
            <person name="Sabar M."/>
            <person name="Matton D.P."/>
        </authorList>
    </citation>
    <scope>NUCLEOTIDE SEQUENCE</scope>
</reference>
<name>A0A0V0HF06_SOLCH</name>
<dbReference type="EMBL" id="GEDG01021802">
    <property type="protein sequence ID" value="JAP18011.1"/>
    <property type="molecule type" value="Transcribed_RNA"/>
</dbReference>
<evidence type="ECO:0000313" key="1">
    <source>
        <dbReference type="EMBL" id="JAP18011.1"/>
    </source>
</evidence>
<proteinExistence type="predicted"/>
<feature type="non-terminal residue" evidence="1">
    <location>
        <position position="1"/>
    </location>
</feature>
<protein>
    <submittedName>
        <fullName evidence="1">Putative ovule protein</fullName>
    </submittedName>
</protein>
<dbReference type="AlphaFoldDB" id="A0A0V0HF06"/>